<dbReference type="Proteomes" id="UP001215598">
    <property type="component" value="Unassembled WGS sequence"/>
</dbReference>
<reference evidence="1" key="1">
    <citation type="submission" date="2023-03" db="EMBL/GenBank/DDBJ databases">
        <title>Massive genome expansion in bonnet fungi (Mycena s.s.) driven by repeated elements and novel gene families across ecological guilds.</title>
        <authorList>
            <consortium name="Lawrence Berkeley National Laboratory"/>
            <person name="Harder C.B."/>
            <person name="Miyauchi S."/>
            <person name="Viragh M."/>
            <person name="Kuo A."/>
            <person name="Thoen E."/>
            <person name="Andreopoulos B."/>
            <person name="Lu D."/>
            <person name="Skrede I."/>
            <person name="Drula E."/>
            <person name="Henrissat B."/>
            <person name="Morin E."/>
            <person name="Kohler A."/>
            <person name="Barry K."/>
            <person name="LaButti K."/>
            <person name="Morin E."/>
            <person name="Salamov A."/>
            <person name="Lipzen A."/>
            <person name="Mereny Z."/>
            <person name="Hegedus B."/>
            <person name="Baldrian P."/>
            <person name="Stursova M."/>
            <person name="Weitz H."/>
            <person name="Taylor A."/>
            <person name="Grigoriev I.V."/>
            <person name="Nagy L.G."/>
            <person name="Martin F."/>
            <person name="Kauserud H."/>
        </authorList>
    </citation>
    <scope>NUCLEOTIDE SEQUENCE</scope>
    <source>
        <strain evidence="1">CBHHK182m</strain>
    </source>
</reference>
<evidence type="ECO:0000313" key="2">
    <source>
        <dbReference type="Proteomes" id="UP001215598"/>
    </source>
</evidence>
<proteinExistence type="predicted"/>
<accession>A0AAD7GU03</accession>
<protein>
    <submittedName>
        <fullName evidence="1">Uncharacterized protein</fullName>
    </submittedName>
</protein>
<dbReference type="AlphaFoldDB" id="A0AAD7GU03"/>
<organism evidence="1 2">
    <name type="scientific">Mycena metata</name>
    <dbReference type="NCBI Taxonomy" id="1033252"/>
    <lineage>
        <taxon>Eukaryota</taxon>
        <taxon>Fungi</taxon>
        <taxon>Dikarya</taxon>
        <taxon>Basidiomycota</taxon>
        <taxon>Agaricomycotina</taxon>
        <taxon>Agaricomycetes</taxon>
        <taxon>Agaricomycetidae</taxon>
        <taxon>Agaricales</taxon>
        <taxon>Marasmiineae</taxon>
        <taxon>Mycenaceae</taxon>
        <taxon>Mycena</taxon>
    </lineage>
</organism>
<dbReference type="EMBL" id="JARKIB010000477">
    <property type="protein sequence ID" value="KAJ7705195.1"/>
    <property type="molecule type" value="Genomic_DNA"/>
</dbReference>
<gene>
    <name evidence="1" type="ORF">B0H16DRAFT_1747382</name>
</gene>
<evidence type="ECO:0000313" key="1">
    <source>
        <dbReference type="EMBL" id="KAJ7705195.1"/>
    </source>
</evidence>
<name>A0AAD7GU03_9AGAR</name>
<sequence length="633" mass="70483">MSTHFLDSAANRLCLLQHCRFREFVILIHLRHDIRAAGLNVLAYRVRRRLAVNLGGTNSERRVRVDLLLDLMDGEDACIVGSTVQSLICFTEGNEGNLEGRRPPDLNILTDASKAGPILELLKSFGMYCVHERAREEYQKLLSCVYVCRGLEGERNVTVSCTYSPRVLATLLASTATSQMNALSREHLLSFYPRMTMARFGLLAWPAARMTVQEELRSRCTTMMLPFFPTEDLAPFWAAMNNGRGGITGSGPLWVSQTRPSWRLQNLNAVVGRGRAEAARAFFAGTGWKELSVSAWIPEVNNYRNPGLIPAHDEMSAFTDRTWHYSRDGRPPVTLTETADISVFRHIASARHSMATMLLTSTALIALHPDDCIAKVCYRRGSWAADSHVLNALMARVTECGGSDTYLETINGPCGRRCPGLLRRLRGGKSVGLLLWKAPSLAAAPSLRAAQGQSDADIVGIDAYGGFAHEEYALGWTWATCVNTACETFLFPRNCVVPIASRTAMHTNPKMARICRIEEAIQRCIPAFPRLYKAILFPTCSDGPVMVSVPLDHGIDVYHSIDDLRTQSWIAPRIRGIERYPVFMPRHNLIGATTVFNALCWREDVLSMRCWGARSRELFTETSCFCLKTVGLC</sequence>
<comment type="caution">
    <text evidence="1">The sequence shown here is derived from an EMBL/GenBank/DDBJ whole genome shotgun (WGS) entry which is preliminary data.</text>
</comment>
<keyword evidence="2" id="KW-1185">Reference proteome</keyword>